<proteinExistence type="predicted"/>
<evidence type="ECO:0000313" key="2">
    <source>
        <dbReference type="Proteomes" id="UP000241868"/>
    </source>
</evidence>
<organism evidence="1 2">
    <name type="scientific">Neisseria iguanae</name>
    <dbReference type="NCBI Taxonomy" id="90242"/>
    <lineage>
        <taxon>Bacteria</taxon>
        <taxon>Pseudomonadati</taxon>
        <taxon>Pseudomonadota</taxon>
        <taxon>Betaproteobacteria</taxon>
        <taxon>Neisseriales</taxon>
        <taxon>Neisseriaceae</taxon>
        <taxon>Neisseria</taxon>
    </lineage>
</organism>
<evidence type="ECO:0000313" key="1">
    <source>
        <dbReference type="EMBL" id="PSJ81207.1"/>
    </source>
</evidence>
<keyword evidence="2" id="KW-1185">Reference proteome</keyword>
<gene>
    <name evidence="1" type="ORF">C7N83_01930</name>
</gene>
<name>A0A2P7U2M7_9NEIS</name>
<dbReference type="AlphaFoldDB" id="A0A2P7U2M7"/>
<dbReference type="RefSeq" id="WP_106740236.1">
    <property type="nucleotide sequence ID" value="NZ_PXYY01000006.1"/>
</dbReference>
<reference evidence="1 2" key="1">
    <citation type="submission" date="2018-03" db="EMBL/GenBank/DDBJ databases">
        <title>Neisseria weixii sp. nov., isolated from the intestinal contents of Tibetan Plateau pika (Ochotona curzoniae) in Yushu, Qinghai Province, China.</title>
        <authorList>
            <person name="Gui Z."/>
        </authorList>
    </citation>
    <scope>NUCLEOTIDE SEQUENCE [LARGE SCALE GENOMIC DNA]</scope>
    <source>
        <strain evidence="1 2">ATCC 51483</strain>
    </source>
</reference>
<dbReference type="EMBL" id="PXYY01000006">
    <property type="protein sequence ID" value="PSJ81207.1"/>
    <property type="molecule type" value="Genomic_DNA"/>
</dbReference>
<comment type="caution">
    <text evidence="1">The sequence shown here is derived from an EMBL/GenBank/DDBJ whole genome shotgun (WGS) entry which is preliminary data.</text>
</comment>
<accession>A0A2P7U2M7</accession>
<protein>
    <submittedName>
        <fullName evidence="1">Uncharacterized protein</fullName>
    </submittedName>
</protein>
<sequence>MNIFFSQTEQLFDGFLRFGFIPEAAYSQEDKTILVKYYLTVREGLDFSLPENAYAYNKALRDKLYPKAEQLLAGR</sequence>
<dbReference type="Proteomes" id="UP000241868">
    <property type="component" value="Unassembled WGS sequence"/>
</dbReference>